<feature type="transmembrane region" description="Helical" evidence="9">
    <location>
        <begin position="354"/>
        <end position="376"/>
    </location>
</feature>
<dbReference type="GO" id="GO:0005886">
    <property type="term" value="C:plasma membrane"/>
    <property type="evidence" value="ECO:0007669"/>
    <property type="project" value="UniProtKB-SubCell"/>
</dbReference>
<evidence type="ECO:0000256" key="7">
    <source>
        <dbReference type="ARBA" id="ARBA00022989"/>
    </source>
</evidence>
<dbReference type="Proteomes" id="UP000239406">
    <property type="component" value="Unassembled WGS sequence"/>
</dbReference>
<dbReference type="GO" id="GO:0005283">
    <property type="term" value="F:amino acid:sodium symporter activity"/>
    <property type="evidence" value="ECO:0007669"/>
    <property type="project" value="InterPro"/>
</dbReference>
<dbReference type="PRINTS" id="PR00175">
    <property type="entry name" value="NAALASMPORT"/>
</dbReference>
<reference evidence="10 11" key="1">
    <citation type="submission" date="2018-02" db="EMBL/GenBank/DDBJ databases">
        <title>Reclassifiation of [Polyangium] brachysporum DSM 7029 as Guopingzhaonella breviflexa gen. nov., sp. nov., a member of the family Comamonadaceae.</title>
        <authorList>
            <person name="Tang B."/>
        </authorList>
    </citation>
    <scope>NUCLEOTIDE SEQUENCE [LARGE SCALE GENOMIC DNA]</scope>
    <source>
        <strain evidence="10 11">DSM 15344</strain>
    </source>
</reference>
<dbReference type="FunFam" id="1.20.1740.10:FF:000004">
    <property type="entry name" value="Sodium:alanine symporter family protein"/>
    <property type="match status" value="1"/>
</dbReference>
<dbReference type="EMBL" id="PSNY01000025">
    <property type="protein sequence ID" value="PPE68500.1"/>
    <property type="molecule type" value="Genomic_DNA"/>
</dbReference>
<feature type="transmembrane region" description="Helical" evidence="9">
    <location>
        <begin position="174"/>
        <end position="195"/>
    </location>
</feature>
<keyword evidence="9" id="KW-0997">Cell inner membrane</keyword>
<keyword evidence="3 9" id="KW-0813">Transport</keyword>
<comment type="subcellular location">
    <subcellularLocation>
        <location evidence="9">Cell inner membrane</location>
        <topology evidence="9">Multi-pass membrane protein</topology>
    </subcellularLocation>
    <subcellularLocation>
        <location evidence="1">Cell membrane</location>
        <topology evidence="1">Multi-pass membrane protein</topology>
    </subcellularLocation>
</comment>
<dbReference type="NCBIfam" id="TIGR00835">
    <property type="entry name" value="agcS"/>
    <property type="match status" value="1"/>
</dbReference>
<dbReference type="PROSITE" id="PS00873">
    <property type="entry name" value="NA_ALANINE_SYMP"/>
    <property type="match status" value="1"/>
</dbReference>
<organism evidence="10 11">
    <name type="scientific">Caldimonas thermodepolymerans</name>
    <dbReference type="NCBI Taxonomy" id="215580"/>
    <lineage>
        <taxon>Bacteria</taxon>
        <taxon>Pseudomonadati</taxon>
        <taxon>Pseudomonadota</taxon>
        <taxon>Betaproteobacteria</taxon>
        <taxon>Burkholderiales</taxon>
        <taxon>Sphaerotilaceae</taxon>
        <taxon>Caldimonas</taxon>
    </lineage>
</organism>
<feature type="transmembrane region" description="Helical" evidence="9">
    <location>
        <begin position="298"/>
        <end position="319"/>
    </location>
</feature>
<dbReference type="PANTHER" id="PTHR30330:SF7">
    <property type="entry name" value="SODIUM_PROTON-DEPENDENT ALANINE CARRIER PROTEIN YRBD-RELATED"/>
    <property type="match status" value="1"/>
</dbReference>
<comment type="similarity">
    <text evidence="2 9">Belongs to the alanine or glycine:cation symporter (AGCS) (TC 2.A.25) family.</text>
</comment>
<evidence type="ECO:0000256" key="1">
    <source>
        <dbReference type="ARBA" id="ARBA00004651"/>
    </source>
</evidence>
<feature type="transmembrane region" description="Helical" evidence="9">
    <location>
        <begin position="207"/>
        <end position="228"/>
    </location>
</feature>
<dbReference type="Pfam" id="PF01235">
    <property type="entry name" value="Na_Ala_symp"/>
    <property type="match status" value="1"/>
</dbReference>
<dbReference type="AlphaFoldDB" id="A0A2S5T0J2"/>
<feature type="transmembrane region" description="Helical" evidence="9">
    <location>
        <begin position="396"/>
        <end position="415"/>
    </location>
</feature>
<sequence length="490" mass="52716">MSFAEIVSALNSVIWSPVLVYLCLGVGLYFSLRTRFMQVRGFGHMLHLMFKGKASEAGVSSFQALAMSLSGRVGTGNIAGVATAITFGGPGAVFWMWMVAFLGASTAYVESTLAQIYKEKDDQGLYRGGPAYYIEKCMGQKWYAWIFAVATVIATGLLLPGVQANSIASGLENAWGIDTRVTAAIIVILLGFIIFGGVKRIAKFAEIVVPFMALAYILVALVIVLLNITQLPAMVALIFRSAFGLEAAFGAVLGLAVEWGVKRGVYSNEAGQGTGPHPAAAAEVQHPAQQGFVQAFSIYVDTLLVCSATAFMLLSTGMYNVTGPDGAALYGGLPGVETGPRYTQAAVESVMPGFGAPFVALALFFFAFTTIVAYYYMAETNIAYINRKVHRPWLSFVLKLGIMAAVTYGAVRSATVAWDLGDMGVGLMAWLNIIAIIIIQKPALLALNDYERQKKAGLAPAFDPEKLGIRNAHFWVERLRADREARRQGE</sequence>
<evidence type="ECO:0000256" key="4">
    <source>
        <dbReference type="ARBA" id="ARBA00022475"/>
    </source>
</evidence>
<keyword evidence="11" id="KW-1185">Reference proteome</keyword>
<proteinExistence type="inferred from homology"/>
<accession>A0A2S5T0J2</accession>
<keyword evidence="6 9" id="KW-0769">Symport</keyword>
<evidence type="ECO:0000256" key="3">
    <source>
        <dbReference type="ARBA" id="ARBA00022448"/>
    </source>
</evidence>
<comment type="caution">
    <text evidence="10">The sequence shown here is derived from an EMBL/GenBank/DDBJ whole genome shotgun (WGS) entry which is preliminary data.</text>
</comment>
<evidence type="ECO:0000256" key="9">
    <source>
        <dbReference type="RuleBase" id="RU363064"/>
    </source>
</evidence>
<feature type="transmembrane region" description="Helical" evidence="9">
    <location>
        <begin position="234"/>
        <end position="257"/>
    </location>
</feature>
<evidence type="ECO:0000256" key="8">
    <source>
        <dbReference type="ARBA" id="ARBA00023136"/>
    </source>
</evidence>
<gene>
    <name evidence="10" type="ORF">C1702_16710</name>
</gene>
<dbReference type="InterPro" id="IPR001463">
    <property type="entry name" value="Na/Ala_symport"/>
</dbReference>
<dbReference type="RefSeq" id="WP_104358851.1">
    <property type="nucleotide sequence ID" value="NZ_CP064338.1"/>
</dbReference>
<keyword evidence="5 9" id="KW-0812">Transmembrane</keyword>
<dbReference type="Gene3D" id="1.20.1740.10">
    <property type="entry name" value="Amino acid/polyamine transporter I"/>
    <property type="match status" value="1"/>
</dbReference>
<feature type="transmembrane region" description="Helical" evidence="9">
    <location>
        <begin position="12"/>
        <end position="32"/>
    </location>
</feature>
<dbReference type="PANTHER" id="PTHR30330">
    <property type="entry name" value="AGSS FAMILY TRANSPORTER, SODIUM-ALANINE"/>
    <property type="match status" value="1"/>
</dbReference>
<evidence type="ECO:0000256" key="5">
    <source>
        <dbReference type="ARBA" id="ARBA00022692"/>
    </source>
</evidence>
<feature type="transmembrane region" description="Helical" evidence="9">
    <location>
        <begin position="142"/>
        <end position="162"/>
    </location>
</feature>
<evidence type="ECO:0000256" key="6">
    <source>
        <dbReference type="ARBA" id="ARBA00022847"/>
    </source>
</evidence>
<feature type="transmembrane region" description="Helical" evidence="9">
    <location>
        <begin position="427"/>
        <end position="447"/>
    </location>
</feature>
<evidence type="ECO:0000313" key="10">
    <source>
        <dbReference type="EMBL" id="PPE68500.1"/>
    </source>
</evidence>
<keyword evidence="7 9" id="KW-1133">Transmembrane helix</keyword>
<evidence type="ECO:0000313" key="11">
    <source>
        <dbReference type="Proteomes" id="UP000239406"/>
    </source>
</evidence>
<keyword evidence="4" id="KW-1003">Cell membrane</keyword>
<name>A0A2S5T0J2_9BURK</name>
<protein>
    <submittedName>
        <fullName evidence="10">Sodium:alanine symporter</fullName>
    </submittedName>
</protein>
<keyword evidence="8 9" id="KW-0472">Membrane</keyword>
<evidence type="ECO:0000256" key="2">
    <source>
        <dbReference type="ARBA" id="ARBA00009261"/>
    </source>
</evidence>